<organism evidence="1 2">
    <name type="scientific">Rubricella aquisinus</name>
    <dbReference type="NCBI Taxonomy" id="2028108"/>
    <lineage>
        <taxon>Bacteria</taxon>
        <taxon>Pseudomonadati</taxon>
        <taxon>Pseudomonadota</taxon>
        <taxon>Alphaproteobacteria</taxon>
        <taxon>Rhodobacterales</taxon>
        <taxon>Paracoccaceae</taxon>
        <taxon>Rubricella</taxon>
    </lineage>
</organism>
<evidence type="ECO:0008006" key="3">
    <source>
        <dbReference type="Google" id="ProtNLM"/>
    </source>
</evidence>
<comment type="caution">
    <text evidence="1">The sequence shown here is derived from an EMBL/GenBank/DDBJ whole genome shotgun (WGS) entry which is preliminary data.</text>
</comment>
<dbReference type="Pfam" id="PF05159">
    <property type="entry name" value="Capsule_synth"/>
    <property type="match status" value="1"/>
</dbReference>
<name>A0A840X6K5_9RHOB</name>
<dbReference type="AlphaFoldDB" id="A0A840X6K5"/>
<gene>
    <name evidence="1" type="ORF">FHS89_002368</name>
</gene>
<evidence type="ECO:0000313" key="2">
    <source>
        <dbReference type="Proteomes" id="UP000553766"/>
    </source>
</evidence>
<protein>
    <recommendedName>
        <fullName evidence="3">Capsule polysaccharide biosynthesis protein</fullName>
    </recommendedName>
</protein>
<reference evidence="1 2" key="1">
    <citation type="submission" date="2020-08" db="EMBL/GenBank/DDBJ databases">
        <title>Genomic Encyclopedia of Type Strains, Phase IV (KMG-IV): sequencing the most valuable type-strain genomes for metagenomic binning, comparative biology and taxonomic classification.</title>
        <authorList>
            <person name="Goeker M."/>
        </authorList>
    </citation>
    <scope>NUCLEOTIDE SEQUENCE [LARGE SCALE GENOMIC DNA]</scope>
    <source>
        <strain evidence="1 2">DSM 103377</strain>
    </source>
</reference>
<dbReference type="GO" id="GO:0000271">
    <property type="term" value="P:polysaccharide biosynthetic process"/>
    <property type="evidence" value="ECO:0007669"/>
    <property type="project" value="InterPro"/>
</dbReference>
<dbReference type="GO" id="GO:0015774">
    <property type="term" value="P:polysaccharide transport"/>
    <property type="evidence" value="ECO:0007669"/>
    <property type="project" value="InterPro"/>
</dbReference>
<sequence length="335" mass="36964">MPAPFVDQIDWTDPRPNWNDAPRAAAFRLHVAALAQGPGQNQIAAFYNRFAETMQDAGIRFDWQVQRENHPRYFEHALRRAPRTKHILFHGRQRHPNALYLSQDALPGFFRLDRHGFAAFSHLAQSRYEPEAAPIQPGLRVALLQRFRAANLSKLAQPPQGALPLPDTSDAIAVMLQVPGDLVLSLTTLSREDILRGVLAARGTRPVIVKPHPAAPPDQALARLHDPAHGVWVTQASLHDIFPRARTVVTGNSGTGLEALLHGCHVITCGMADYGHATTRCDTGGALARALDLPRPAQAALDRYLAWRLGQQALDLSSEDFAERLLSTLHTHGFL</sequence>
<dbReference type="RefSeq" id="WP_184011863.1">
    <property type="nucleotide sequence ID" value="NZ_JACIJS010000007.1"/>
</dbReference>
<dbReference type="EMBL" id="JACIJS010000007">
    <property type="protein sequence ID" value="MBB5516337.1"/>
    <property type="molecule type" value="Genomic_DNA"/>
</dbReference>
<evidence type="ECO:0000313" key="1">
    <source>
        <dbReference type="EMBL" id="MBB5516337.1"/>
    </source>
</evidence>
<keyword evidence="2" id="KW-1185">Reference proteome</keyword>
<dbReference type="InterPro" id="IPR007833">
    <property type="entry name" value="Capsule_polysaccharide_synth"/>
</dbReference>
<accession>A0A840X6K5</accession>
<dbReference type="Proteomes" id="UP000553766">
    <property type="component" value="Unassembled WGS sequence"/>
</dbReference>
<proteinExistence type="predicted"/>